<evidence type="ECO:0000313" key="3">
    <source>
        <dbReference type="Proteomes" id="UP000663937"/>
    </source>
</evidence>
<proteinExistence type="predicted"/>
<gene>
    <name evidence="2" type="ORF">J4E96_02180</name>
</gene>
<dbReference type="Proteomes" id="UP000663937">
    <property type="component" value="Chromosome"/>
</dbReference>
<organism evidence="2 3">
    <name type="scientific">Pengzhenrongella sicca</name>
    <dbReference type="NCBI Taxonomy" id="2819238"/>
    <lineage>
        <taxon>Bacteria</taxon>
        <taxon>Bacillati</taxon>
        <taxon>Actinomycetota</taxon>
        <taxon>Actinomycetes</taxon>
        <taxon>Micrococcales</taxon>
        <taxon>Pengzhenrongella</taxon>
    </lineage>
</organism>
<accession>A0A8A4ZD72</accession>
<dbReference type="AlphaFoldDB" id="A0A8A4ZD72"/>
<dbReference type="RefSeq" id="WP_227424172.1">
    <property type="nucleotide sequence ID" value="NZ_CP071868.1"/>
</dbReference>
<reference evidence="2" key="1">
    <citation type="submission" date="2021-03" db="EMBL/GenBank/DDBJ databases">
        <title>Pengzhenrongella sicca gen. nov., sp. nov., a new member of suborder Micrococcineae isolated from High-Arctic tundra soil.</title>
        <authorList>
            <person name="Peng F."/>
        </authorList>
    </citation>
    <scope>NUCLEOTIDE SEQUENCE</scope>
    <source>
        <strain evidence="2">LRZ-2</strain>
    </source>
</reference>
<sequence>MVSCRETIKRLIVEQLEEDGQAIPDLSDAVMIVDSGLDSLGFAVLVTQLEDQLGYDPFTLTPDAVYPKTLGEFISFYERFEQSR</sequence>
<feature type="domain" description="Carrier" evidence="1">
    <location>
        <begin position="2"/>
        <end position="81"/>
    </location>
</feature>
<dbReference type="PROSITE" id="PS50075">
    <property type="entry name" value="CARRIER"/>
    <property type="match status" value="1"/>
</dbReference>
<evidence type="ECO:0000259" key="1">
    <source>
        <dbReference type="PROSITE" id="PS50075"/>
    </source>
</evidence>
<dbReference type="Pfam" id="PF00550">
    <property type="entry name" value="PP-binding"/>
    <property type="match status" value="1"/>
</dbReference>
<name>A0A8A4ZD72_9MICO</name>
<dbReference type="KEGG" id="psic:J4E96_02180"/>
<dbReference type="Gene3D" id="1.10.1200.10">
    <property type="entry name" value="ACP-like"/>
    <property type="match status" value="1"/>
</dbReference>
<dbReference type="SUPFAM" id="SSF47336">
    <property type="entry name" value="ACP-like"/>
    <property type="match status" value="1"/>
</dbReference>
<protein>
    <submittedName>
        <fullName evidence="2">Acyl carrier protein</fullName>
    </submittedName>
</protein>
<dbReference type="EMBL" id="CP071868">
    <property type="protein sequence ID" value="QTE29864.1"/>
    <property type="molecule type" value="Genomic_DNA"/>
</dbReference>
<keyword evidence="3" id="KW-1185">Reference proteome</keyword>
<dbReference type="InterPro" id="IPR009081">
    <property type="entry name" value="PP-bd_ACP"/>
</dbReference>
<evidence type="ECO:0000313" key="2">
    <source>
        <dbReference type="EMBL" id="QTE29864.1"/>
    </source>
</evidence>
<dbReference type="InterPro" id="IPR036736">
    <property type="entry name" value="ACP-like_sf"/>
</dbReference>